<keyword evidence="3" id="KW-1185">Reference proteome</keyword>
<comment type="caution">
    <text evidence="2">The sequence shown here is derived from an EMBL/GenBank/DDBJ whole genome shotgun (WGS) entry which is preliminary data.</text>
</comment>
<dbReference type="AlphaFoldDB" id="A0A9P4N8F2"/>
<sequence>MRLVLLPLIALARPSLAYKICASRDRGHLCACDAAVQSEAVACHPIGGQAFVVDSVVSMTTWSGTDCKGSSIQINQTWPNGCYDVTFGSIEVREIDDEDEE</sequence>
<accession>A0A9P4N8F2</accession>
<name>A0A9P4N8F2_9PLEO</name>
<evidence type="ECO:0000313" key="3">
    <source>
        <dbReference type="Proteomes" id="UP000800093"/>
    </source>
</evidence>
<evidence type="ECO:0000313" key="2">
    <source>
        <dbReference type="EMBL" id="KAF2268934.1"/>
    </source>
</evidence>
<keyword evidence="1" id="KW-0732">Signal</keyword>
<dbReference type="Proteomes" id="UP000800093">
    <property type="component" value="Unassembled WGS sequence"/>
</dbReference>
<reference evidence="3" key="1">
    <citation type="journal article" date="2020" name="Stud. Mycol.">
        <title>101 Dothideomycetes genomes: A test case for predicting lifestyles and emergence of pathogens.</title>
        <authorList>
            <person name="Haridas S."/>
            <person name="Albert R."/>
            <person name="Binder M."/>
            <person name="Bloem J."/>
            <person name="LaButti K."/>
            <person name="Salamov A."/>
            <person name="Andreopoulos B."/>
            <person name="Baker S."/>
            <person name="Barry K."/>
            <person name="Bills G."/>
            <person name="Bluhm B."/>
            <person name="Cannon C."/>
            <person name="Castanera R."/>
            <person name="Culley D."/>
            <person name="Daum C."/>
            <person name="Ezra D."/>
            <person name="Gonzalez J."/>
            <person name="Henrissat B."/>
            <person name="Kuo A."/>
            <person name="Liang C."/>
            <person name="Lipzen A."/>
            <person name="Lutzoni F."/>
            <person name="Magnuson J."/>
            <person name="Mondo S."/>
            <person name="Nolan M."/>
            <person name="Ohm R."/>
            <person name="Pangilinan J."/>
            <person name="Park H.-J."/>
            <person name="Ramirez L."/>
            <person name="Alfaro M."/>
            <person name="Sun H."/>
            <person name="Tritt A."/>
            <person name="Yoshinaga Y."/>
            <person name="Zwiers L.-H."/>
            <person name="Turgeon B."/>
            <person name="Goodwin S."/>
            <person name="Spatafora J."/>
            <person name="Crous P."/>
            <person name="Grigoriev I."/>
        </authorList>
    </citation>
    <scope>NUCLEOTIDE SEQUENCE [LARGE SCALE GENOMIC DNA]</scope>
    <source>
        <strain evidence="3">CBS 304.66</strain>
    </source>
</reference>
<feature type="chain" id="PRO_5040441993" evidence="1">
    <location>
        <begin position="18"/>
        <end position="101"/>
    </location>
</feature>
<dbReference type="OrthoDB" id="3776223at2759"/>
<gene>
    <name evidence="2" type="ORF">CC78DRAFT_575477</name>
</gene>
<organism evidence="2 3">
    <name type="scientific">Lojkania enalia</name>
    <dbReference type="NCBI Taxonomy" id="147567"/>
    <lineage>
        <taxon>Eukaryota</taxon>
        <taxon>Fungi</taxon>
        <taxon>Dikarya</taxon>
        <taxon>Ascomycota</taxon>
        <taxon>Pezizomycotina</taxon>
        <taxon>Dothideomycetes</taxon>
        <taxon>Pleosporomycetidae</taxon>
        <taxon>Pleosporales</taxon>
        <taxon>Pleosporales incertae sedis</taxon>
        <taxon>Lojkania</taxon>
    </lineage>
</organism>
<dbReference type="EMBL" id="ML986584">
    <property type="protein sequence ID" value="KAF2268934.1"/>
    <property type="molecule type" value="Genomic_DNA"/>
</dbReference>
<feature type="signal peptide" evidence="1">
    <location>
        <begin position="1"/>
        <end position="17"/>
    </location>
</feature>
<protein>
    <submittedName>
        <fullName evidence="2">Uncharacterized protein</fullName>
    </submittedName>
</protein>
<proteinExistence type="predicted"/>
<evidence type="ECO:0000256" key="1">
    <source>
        <dbReference type="SAM" id="SignalP"/>
    </source>
</evidence>